<dbReference type="PRINTS" id="PR00313">
    <property type="entry name" value="CABNDNGRPT"/>
</dbReference>
<dbReference type="InterPro" id="IPR011049">
    <property type="entry name" value="Serralysin-like_metalloprot_C"/>
</dbReference>
<dbReference type="Gene3D" id="2.150.10.10">
    <property type="entry name" value="Serralysin-like metalloprotease, C-terminal"/>
    <property type="match status" value="2"/>
</dbReference>
<dbReference type="Proteomes" id="UP001526143">
    <property type="component" value="Unassembled WGS sequence"/>
</dbReference>
<dbReference type="InterPro" id="IPR050557">
    <property type="entry name" value="RTX_toxin/Mannuronan_C5-epim"/>
</dbReference>
<evidence type="ECO:0000256" key="4">
    <source>
        <dbReference type="ARBA" id="ARBA00022737"/>
    </source>
</evidence>
<dbReference type="EMBL" id="JAOWRF010000192">
    <property type="protein sequence ID" value="MCV3214371.1"/>
    <property type="molecule type" value="Genomic_DNA"/>
</dbReference>
<dbReference type="InterPro" id="IPR001343">
    <property type="entry name" value="Hemolysn_Ca-bd"/>
</dbReference>
<feature type="domain" description="Peptidase M10 serralysin C-terminal" evidence="5">
    <location>
        <begin position="62"/>
        <end position="249"/>
    </location>
</feature>
<evidence type="ECO:0000313" key="7">
    <source>
        <dbReference type="Proteomes" id="UP001526143"/>
    </source>
</evidence>
<evidence type="ECO:0000259" key="5">
    <source>
        <dbReference type="Pfam" id="PF08548"/>
    </source>
</evidence>
<protein>
    <recommendedName>
        <fullName evidence="5">Peptidase M10 serralysin C-terminal domain-containing protein</fullName>
    </recommendedName>
</protein>
<keyword evidence="7" id="KW-1185">Reference proteome</keyword>
<dbReference type="PANTHER" id="PTHR38340">
    <property type="entry name" value="S-LAYER PROTEIN"/>
    <property type="match status" value="1"/>
</dbReference>
<sequence>MSAIRLLAGNIGTLDGGAGFDYLALDLSSQTTNLNLTNLQDINIAGVVRATNFERFALETGSGNDTILQSGILNGTVLRQNDLFKTGAGNDTINAGLGSDTVFGGDGLDHLIIDYSVGDTGTGMRFNGSSFYGTASRDVSSTPNSAVLDFIEFGGIERFTVTGTSKNDSLFAVNGNDIINGGAGNDTIRGGGGGDLLTGGSGADTFQYQSLKDSLLGNYDAIKDLEIGIDFIDATQAVSATQIRKLGSVSALTETAIGQVLTPSNFVVNGASTFRFRDGLLDRTFLALNDGTAGFSASTDSIIEITGFKGNLNNLSIV</sequence>
<gene>
    <name evidence="6" type="ORF">OGM63_12760</name>
</gene>
<dbReference type="PANTHER" id="PTHR38340:SF1">
    <property type="entry name" value="S-LAYER PROTEIN"/>
    <property type="match status" value="1"/>
</dbReference>
<dbReference type="Pfam" id="PF08548">
    <property type="entry name" value="Peptidase_M10_C"/>
    <property type="match status" value="1"/>
</dbReference>
<keyword evidence="4" id="KW-0677">Repeat</keyword>
<dbReference type="InterPro" id="IPR048165">
    <property type="entry name" value="Bluetail_dom"/>
</dbReference>
<dbReference type="Pfam" id="PF00353">
    <property type="entry name" value="HemolysinCabind"/>
    <property type="match status" value="2"/>
</dbReference>
<evidence type="ECO:0000256" key="1">
    <source>
        <dbReference type="ARBA" id="ARBA00001913"/>
    </source>
</evidence>
<name>A0ABT3AZ39_9CYAN</name>
<dbReference type="InterPro" id="IPR013858">
    <property type="entry name" value="Peptidase_M10B_C"/>
</dbReference>
<dbReference type="RefSeq" id="WP_263745946.1">
    <property type="nucleotide sequence ID" value="NZ_JAOWRF010000192.1"/>
</dbReference>
<accession>A0ABT3AZ39</accession>
<comment type="caution">
    <text evidence="6">The sequence shown here is derived from an EMBL/GenBank/DDBJ whole genome shotgun (WGS) entry which is preliminary data.</text>
</comment>
<proteinExistence type="predicted"/>
<organism evidence="6 7">
    <name type="scientific">Plectonema radiosum NIES-515</name>
    <dbReference type="NCBI Taxonomy" id="2986073"/>
    <lineage>
        <taxon>Bacteria</taxon>
        <taxon>Bacillati</taxon>
        <taxon>Cyanobacteriota</taxon>
        <taxon>Cyanophyceae</taxon>
        <taxon>Oscillatoriophycideae</taxon>
        <taxon>Oscillatoriales</taxon>
        <taxon>Microcoleaceae</taxon>
        <taxon>Plectonema</taxon>
    </lineage>
</organism>
<dbReference type="PROSITE" id="PS00330">
    <property type="entry name" value="HEMOLYSIN_CALCIUM"/>
    <property type="match status" value="3"/>
</dbReference>
<keyword evidence="3" id="KW-0964">Secreted</keyword>
<reference evidence="6 7" key="1">
    <citation type="submission" date="2022-10" db="EMBL/GenBank/DDBJ databases">
        <title>Identification of biosynthetic pathway for the production of the potent trypsin inhibitor radiosumin.</title>
        <authorList>
            <person name="Fewer D.P."/>
            <person name="Delbaje E."/>
            <person name="Ouyang X."/>
            <person name="Agostino P.D."/>
            <person name="Wahlsten M."/>
            <person name="Jokela J."/>
            <person name="Permi P."/>
            <person name="Haapaniemi E."/>
            <person name="Koistinen H."/>
        </authorList>
    </citation>
    <scope>NUCLEOTIDE SEQUENCE [LARGE SCALE GENOMIC DNA]</scope>
    <source>
        <strain evidence="6 7">NIES-515</strain>
    </source>
</reference>
<evidence type="ECO:0000313" key="6">
    <source>
        <dbReference type="EMBL" id="MCV3214371.1"/>
    </source>
</evidence>
<dbReference type="InterPro" id="IPR018511">
    <property type="entry name" value="Hemolysin-typ_Ca-bd_CS"/>
</dbReference>
<dbReference type="NCBIfam" id="NF041519">
    <property type="entry name" value="bluetail"/>
    <property type="match status" value="1"/>
</dbReference>
<evidence type="ECO:0000256" key="2">
    <source>
        <dbReference type="ARBA" id="ARBA00004613"/>
    </source>
</evidence>
<evidence type="ECO:0000256" key="3">
    <source>
        <dbReference type="ARBA" id="ARBA00022525"/>
    </source>
</evidence>
<comment type="subcellular location">
    <subcellularLocation>
        <location evidence="2">Secreted</location>
    </subcellularLocation>
</comment>
<comment type="cofactor">
    <cofactor evidence="1">
        <name>Ca(2+)</name>
        <dbReference type="ChEBI" id="CHEBI:29108"/>
    </cofactor>
</comment>
<dbReference type="SUPFAM" id="SSF51120">
    <property type="entry name" value="beta-Roll"/>
    <property type="match status" value="1"/>
</dbReference>